<dbReference type="EMBL" id="OOIP01000085">
    <property type="protein sequence ID" value="SPO42281.1"/>
    <property type="molecule type" value="Genomic_DNA"/>
</dbReference>
<evidence type="ECO:0000313" key="3">
    <source>
        <dbReference type="Proteomes" id="UP000323386"/>
    </source>
</evidence>
<dbReference type="OrthoDB" id="2556146at2759"/>
<organism evidence="1 3">
    <name type="scientific">Pseudozyma flocculosa</name>
    <dbReference type="NCBI Taxonomy" id="84751"/>
    <lineage>
        <taxon>Eukaryota</taxon>
        <taxon>Fungi</taxon>
        <taxon>Dikarya</taxon>
        <taxon>Basidiomycota</taxon>
        <taxon>Ustilaginomycotina</taxon>
        <taxon>Ustilaginomycetes</taxon>
        <taxon>Ustilaginales</taxon>
        <taxon>Ustilaginaceae</taxon>
        <taxon>Pseudozyma</taxon>
    </lineage>
</organism>
<dbReference type="EMBL" id="OOIP01000010">
    <property type="protein sequence ID" value="SPO38349.1"/>
    <property type="molecule type" value="Genomic_DNA"/>
</dbReference>
<dbReference type="AlphaFoldDB" id="A0A5C3F4L9"/>
<evidence type="ECO:0000313" key="2">
    <source>
        <dbReference type="EMBL" id="SPO42281.1"/>
    </source>
</evidence>
<gene>
    <name evidence="1" type="ORF">PSFLO_03826</name>
    <name evidence="2" type="ORF">PSFLO_07764</name>
</gene>
<protein>
    <submittedName>
        <fullName evidence="1">Uncharacterized protein</fullName>
    </submittedName>
</protein>
<reference evidence="1 3" key="1">
    <citation type="submission" date="2018-03" db="EMBL/GenBank/DDBJ databases">
        <authorList>
            <person name="Guldener U."/>
        </authorList>
    </citation>
    <scope>NUCLEOTIDE SEQUENCE [LARGE SCALE GENOMIC DNA]</scope>
    <source>
        <strain evidence="1 3">DAOM196992</strain>
    </source>
</reference>
<proteinExistence type="predicted"/>
<sequence length="222" mass="24336">MSTNPAASMSNTSSLIPTDLDSWNISLFPGDLLSLFSPETPVELVSHSSISILKDDPFFKDWVFAGDIRCHMRIAPCYKAPLVSALEELDYVLEPSTFPTALIRGSQHISILTFVNALEEVGCTHVRINAYGWKERLDSPGAVALILGNPSHPHAHLNTFDLGTHYGSTAITLLSPRHRSPRVTSYPLLTPVGQGYGTVHMDIPFGYKVMWAGLGADRFLTN</sequence>
<evidence type="ECO:0000313" key="1">
    <source>
        <dbReference type="EMBL" id="SPO38349.1"/>
    </source>
</evidence>
<name>A0A5C3F4L9_9BASI</name>
<dbReference type="PANTHER" id="PTHR34863">
    <property type="entry name" value="EXPRESSED PROTEIN"/>
    <property type="match status" value="1"/>
</dbReference>
<keyword evidence="3" id="KW-1185">Reference proteome</keyword>
<accession>A0A5C3F4L9</accession>
<dbReference type="Proteomes" id="UP000323386">
    <property type="component" value="Unassembled WGS sequence"/>
</dbReference>
<dbReference type="PANTHER" id="PTHR34863:SF1">
    <property type="entry name" value="OTU DOMAIN-CONTAINING PROTEIN"/>
    <property type="match status" value="1"/>
</dbReference>